<keyword evidence="6" id="KW-1133">Transmembrane helix</keyword>
<comment type="subcellular location">
    <subcellularLocation>
        <location evidence="2">Endoplasmic reticulum</location>
    </subcellularLocation>
    <subcellularLocation>
        <location evidence="1">Membrane</location>
        <topology evidence="1">Multi-pass membrane protein</topology>
    </subcellularLocation>
</comment>
<dbReference type="GO" id="GO:0016491">
    <property type="term" value="F:oxidoreductase activity"/>
    <property type="evidence" value="ECO:0007669"/>
    <property type="project" value="UniProtKB-KW"/>
</dbReference>
<evidence type="ECO:0000256" key="4">
    <source>
        <dbReference type="ARBA" id="ARBA00022692"/>
    </source>
</evidence>
<dbReference type="InterPro" id="IPR049127">
    <property type="entry name" value="TECR-like_N"/>
</dbReference>
<evidence type="ECO:0000256" key="8">
    <source>
        <dbReference type="ARBA" id="ARBA00023136"/>
    </source>
</evidence>
<evidence type="ECO:0000256" key="7">
    <source>
        <dbReference type="ARBA" id="ARBA00023002"/>
    </source>
</evidence>
<dbReference type="Pfam" id="PF21696">
    <property type="entry name" value="TECR_N"/>
    <property type="match status" value="1"/>
</dbReference>
<sequence>MKNDMRNFHSLSQLVLSAGPLKATPAVKHSKTTHFEIEILDAQTRKQICMVDKVTQAATLHDVKEKFHKACGPFLRDYITIQSVATSSIVTLYFTDLGQQVSWTTLTKRRREKTKITRIHDENGKIMIDTIEIHNIIRSYFENLYSKKNRNYRRH</sequence>
<keyword evidence="5" id="KW-0256">Endoplasmic reticulum</keyword>
<evidence type="ECO:0000256" key="1">
    <source>
        <dbReference type="ARBA" id="ARBA00004141"/>
    </source>
</evidence>
<evidence type="ECO:0000256" key="5">
    <source>
        <dbReference type="ARBA" id="ARBA00022824"/>
    </source>
</evidence>
<evidence type="ECO:0000256" key="2">
    <source>
        <dbReference type="ARBA" id="ARBA00004240"/>
    </source>
</evidence>
<comment type="similarity">
    <text evidence="3">Belongs to the steroid 5-alpha reductase family.</text>
</comment>
<organism evidence="12 13">
    <name type="scientific">Sciurus carolinensis</name>
    <name type="common">Eastern gray squirrel</name>
    <dbReference type="NCBI Taxonomy" id="30640"/>
    <lineage>
        <taxon>Eukaryota</taxon>
        <taxon>Metazoa</taxon>
        <taxon>Chordata</taxon>
        <taxon>Craniata</taxon>
        <taxon>Vertebrata</taxon>
        <taxon>Euteleostomi</taxon>
        <taxon>Mammalia</taxon>
        <taxon>Eutheria</taxon>
        <taxon>Euarchontoglires</taxon>
        <taxon>Glires</taxon>
        <taxon>Rodentia</taxon>
        <taxon>Sciuromorpha</taxon>
        <taxon>Sciuridae</taxon>
        <taxon>Sciurinae</taxon>
        <taxon>Sciurini</taxon>
        <taxon>Sciurus</taxon>
    </lineage>
</organism>
<protein>
    <recommendedName>
        <fullName evidence="9">Trans-2,3-enoyl-CoA reductase-like</fullName>
    </recommendedName>
    <alternativeName>
        <fullName evidence="10">Steroid 5-alpha-reductase 2-like 2 protein</fullName>
    </alternativeName>
</protein>
<feature type="domain" description="TECR-like N-terminal" evidence="11">
    <location>
        <begin position="35"/>
        <end position="72"/>
    </location>
</feature>
<reference evidence="12" key="1">
    <citation type="submission" date="2020-03" db="EMBL/GenBank/DDBJ databases">
        <title>Studies in the Genomics of Life Span.</title>
        <authorList>
            <person name="Glass D."/>
        </authorList>
    </citation>
    <scope>NUCLEOTIDE SEQUENCE</scope>
    <source>
        <strain evidence="12">SUZIE</strain>
        <tissue evidence="12">Muscle</tissue>
    </source>
</reference>
<evidence type="ECO:0000313" key="13">
    <source>
        <dbReference type="Proteomes" id="UP001166674"/>
    </source>
</evidence>
<keyword evidence="4" id="KW-0812">Transmembrane</keyword>
<gene>
    <name evidence="12" type="ORF">SUZIE_114735</name>
</gene>
<dbReference type="GO" id="GO:0016020">
    <property type="term" value="C:membrane"/>
    <property type="evidence" value="ECO:0007669"/>
    <property type="project" value="UniProtKB-SubCell"/>
</dbReference>
<dbReference type="Proteomes" id="UP001166674">
    <property type="component" value="Unassembled WGS sequence"/>
</dbReference>
<evidence type="ECO:0000259" key="11">
    <source>
        <dbReference type="Pfam" id="PF21696"/>
    </source>
</evidence>
<name>A0AA41MHH0_SCICA</name>
<dbReference type="Gene3D" id="3.10.20.90">
    <property type="entry name" value="Phosphatidylinositol 3-kinase Catalytic Subunit, Chain A, domain 1"/>
    <property type="match status" value="1"/>
</dbReference>
<keyword evidence="8" id="KW-0472">Membrane</keyword>
<evidence type="ECO:0000256" key="3">
    <source>
        <dbReference type="ARBA" id="ARBA00007742"/>
    </source>
</evidence>
<dbReference type="EMBL" id="JAATJV010175000">
    <property type="protein sequence ID" value="MBZ3871797.1"/>
    <property type="molecule type" value="Genomic_DNA"/>
</dbReference>
<keyword evidence="13" id="KW-1185">Reference proteome</keyword>
<dbReference type="AlphaFoldDB" id="A0AA41MHH0"/>
<dbReference type="GO" id="GO:0005783">
    <property type="term" value="C:endoplasmic reticulum"/>
    <property type="evidence" value="ECO:0007669"/>
    <property type="project" value="UniProtKB-SubCell"/>
</dbReference>
<comment type="caution">
    <text evidence="12">The sequence shown here is derived from an EMBL/GenBank/DDBJ whole genome shotgun (WGS) entry which is preliminary data.</text>
</comment>
<evidence type="ECO:0000256" key="10">
    <source>
        <dbReference type="ARBA" id="ARBA00079977"/>
    </source>
</evidence>
<keyword evidence="7" id="KW-0560">Oxidoreductase</keyword>
<dbReference type="FunFam" id="3.10.20.90:FF:000131">
    <property type="entry name" value="trans-2,3-enoyl-CoA reductase-like"/>
    <property type="match status" value="1"/>
</dbReference>
<proteinExistence type="inferred from homology"/>
<evidence type="ECO:0000256" key="9">
    <source>
        <dbReference type="ARBA" id="ARBA00070012"/>
    </source>
</evidence>
<accession>A0AA41MHH0</accession>
<evidence type="ECO:0000313" key="12">
    <source>
        <dbReference type="EMBL" id="MBZ3871797.1"/>
    </source>
</evidence>
<evidence type="ECO:0000256" key="6">
    <source>
        <dbReference type="ARBA" id="ARBA00022989"/>
    </source>
</evidence>